<keyword evidence="5" id="KW-1185">Reference proteome</keyword>
<evidence type="ECO:0000313" key="5">
    <source>
        <dbReference type="Proteomes" id="UP001206925"/>
    </source>
</evidence>
<accession>A0AAD5GV06</accession>
<evidence type="ECO:0000256" key="2">
    <source>
        <dbReference type="ARBA" id="ARBA00023002"/>
    </source>
</evidence>
<dbReference type="InterPro" id="IPR005107">
    <property type="entry name" value="CO_DH_flav_C"/>
</dbReference>
<keyword evidence="2" id="KW-0560">Oxidoreductase</keyword>
<feature type="non-terminal residue" evidence="4">
    <location>
        <position position="1"/>
    </location>
</feature>
<dbReference type="Pfam" id="PF03450">
    <property type="entry name" value="CO_deh_flav_C"/>
    <property type="match status" value="1"/>
</dbReference>
<organism evidence="4 5">
    <name type="scientific">Ambrosia artemisiifolia</name>
    <name type="common">Common ragweed</name>
    <dbReference type="NCBI Taxonomy" id="4212"/>
    <lineage>
        <taxon>Eukaryota</taxon>
        <taxon>Viridiplantae</taxon>
        <taxon>Streptophyta</taxon>
        <taxon>Embryophyta</taxon>
        <taxon>Tracheophyta</taxon>
        <taxon>Spermatophyta</taxon>
        <taxon>Magnoliopsida</taxon>
        <taxon>eudicotyledons</taxon>
        <taxon>Gunneridae</taxon>
        <taxon>Pentapetalae</taxon>
        <taxon>asterids</taxon>
        <taxon>campanulids</taxon>
        <taxon>Asterales</taxon>
        <taxon>Asteraceae</taxon>
        <taxon>Asteroideae</taxon>
        <taxon>Heliantheae alliance</taxon>
        <taxon>Heliantheae</taxon>
        <taxon>Ambrosia</taxon>
    </lineage>
</organism>
<dbReference type="Proteomes" id="UP001206925">
    <property type="component" value="Unassembled WGS sequence"/>
</dbReference>
<evidence type="ECO:0000259" key="3">
    <source>
        <dbReference type="SMART" id="SM01092"/>
    </source>
</evidence>
<keyword evidence="1" id="KW-0500">Molybdenum</keyword>
<feature type="non-terminal residue" evidence="4">
    <location>
        <position position="237"/>
    </location>
</feature>
<comment type="caution">
    <text evidence="4">The sequence shown here is derived from an EMBL/GenBank/DDBJ whole genome shotgun (WGS) entry which is preliminary data.</text>
</comment>
<dbReference type="SUPFAM" id="SSF54665">
    <property type="entry name" value="CO dehydrogenase molybdoprotein N-domain-like"/>
    <property type="match status" value="1"/>
</dbReference>
<dbReference type="SMART" id="SM01092">
    <property type="entry name" value="CO_deh_flav_C"/>
    <property type="match status" value="1"/>
</dbReference>
<dbReference type="GO" id="GO:0005506">
    <property type="term" value="F:iron ion binding"/>
    <property type="evidence" value="ECO:0007669"/>
    <property type="project" value="InterPro"/>
</dbReference>
<dbReference type="PANTHER" id="PTHR11908">
    <property type="entry name" value="XANTHINE DEHYDROGENASE"/>
    <property type="match status" value="1"/>
</dbReference>
<name>A0AAD5GV06_AMBAR</name>
<dbReference type="EMBL" id="JAMZMK010005602">
    <property type="protein sequence ID" value="KAI7752788.1"/>
    <property type="molecule type" value="Genomic_DNA"/>
</dbReference>
<dbReference type="FunFam" id="3.30.390.50:FF:000003">
    <property type="entry name" value="Aldehyde oxidase1"/>
    <property type="match status" value="1"/>
</dbReference>
<dbReference type="InterPro" id="IPR036683">
    <property type="entry name" value="CO_DH_flav_C_dom_sf"/>
</dbReference>
<sequence>EFLEIPALDSKTVLLSVFIPLLKPTKNGYTENSNTKVIFQTYRASPRPLGNALAYLNAAFLAEISIGDKGVGINSIRLAFGSFGVKHAIRASTVEKYLVGKTLSVDLIYEAVKLTRVAISPENGTSHPAYRSSLAVSFLFDFLWPLVEPDGCVYTSTCNSSGIRSRMTFDDSETTTLLSSATQVIESSREHYPVGEPIVKSGSAIQASGEAVFVDDIPSPLNCLHGAFIYSTKPLAR</sequence>
<dbReference type="Gene3D" id="3.90.1170.50">
    <property type="entry name" value="Aldehyde oxidase/xanthine dehydrogenase, a/b hammerhead"/>
    <property type="match status" value="1"/>
</dbReference>
<dbReference type="InterPro" id="IPR036856">
    <property type="entry name" value="Ald_Oxase/Xan_DH_a/b_sf"/>
</dbReference>
<dbReference type="SUPFAM" id="SSF55447">
    <property type="entry name" value="CO dehydrogenase flavoprotein C-terminal domain-like"/>
    <property type="match status" value="1"/>
</dbReference>
<reference evidence="4" key="1">
    <citation type="submission" date="2022-06" db="EMBL/GenBank/DDBJ databases">
        <title>Uncovering the hologenomic basis of an extraordinary plant invasion.</title>
        <authorList>
            <person name="Bieker V.C."/>
            <person name="Martin M.D."/>
            <person name="Gilbert T."/>
            <person name="Hodgins K."/>
            <person name="Battlay P."/>
            <person name="Petersen B."/>
            <person name="Wilson J."/>
        </authorList>
    </citation>
    <scope>NUCLEOTIDE SEQUENCE</scope>
    <source>
        <strain evidence="4">AA19_3_7</strain>
        <tissue evidence="4">Leaf</tissue>
    </source>
</reference>
<evidence type="ECO:0000256" key="1">
    <source>
        <dbReference type="ARBA" id="ARBA00022505"/>
    </source>
</evidence>
<evidence type="ECO:0000313" key="4">
    <source>
        <dbReference type="EMBL" id="KAI7752788.1"/>
    </source>
</evidence>
<dbReference type="PANTHER" id="PTHR11908:SF132">
    <property type="entry name" value="ALDEHYDE OXIDASE 1-RELATED"/>
    <property type="match status" value="1"/>
</dbReference>
<proteinExistence type="predicted"/>
<feature type="domain" description="CO dehydrogenase flavoprotein C-terminal" evidence="3">
    <location>
        <begin position="40"/>
        <end position="146"/>
    </location>
</feature>
<dbReference type="GO" id="GO:0016491">
    <property type="term" value="F:oxidoreductase activity"/>
    <property type="evidence" value="ECO:0007669"/>
    <property type="project" value="UniProtKB-KW"/>
</dbReference>
<protein>
    <recommendedName>
        <fullName evidence="3">CO dehydrogenase flavoprotein C-terminal domain-containing protein</fullName>
    </recommendedName>
</protein>
<gene>
    <name evidence="4" type="ORF">M8C21_021740</name>
</gene>
<dbReference type="InterPro" id="IPR016208">
    <property type="entry name" value="Ald_Oxase/xanthine_DH-like"/>
</dbReference>
<dbReference type="Gene3D" id="3.30.390.50">
    <property type="entry name" value="CO dehydrogenase flavoprotein, C-terminal domain"/>
    <property type="match status" value="1"/>
</dbReference>
<dbReference type="AlphaFoldDB" id="A0AAD5GV06"/>